<dbReference type="GO" id="GO:0033588">
    <property type="term" value="C:elongator holoenzyme complex"/>
    <property type="evidence" value="ECO:0007669"/>
    <property type="project" value="InterPro"/>
</dbReference>
<evidence type="ECO:0000256" key="7">
    <source>
        <dbReference type="ARBA" id="ARBA00022574"/>
    </source>
</evidence>
<dbReference type="AlphaFoldDB" id="A0A9N9RMG5"/>
<accession>A0A9N9RMG5</accession>
<keyword evidence="13" id="KW-1185">Reference proteome</keyword>
<dbReference type="PANTHER" id="PTHR44111:SF1">
    <property type="entry name" value="ELONGATOR COMPLEX PROTEIN 2"/>
    <property type="match status" value="1"/>
</dbReference>
<reference evidence="12" key="2">
    <citation type="submission" date="2022-10" db="EMBL/GenBank/DDBJ databases">
        <authorList>
            <consortium name="ENA_rothamsted_submissions"/>
            <consortium name="culmorum"/>
            <person name="King R."/>
        </authorList>
    </citation>
    <scope>NUCLEOTIDE SEQUENCE</scope>
</reference>
<dbReference type="Pfam" id="PF00400">
    <property type="entry name" value="WD40"/>
    <property type="match status" value="6"/>
</dbReference>
<evidence type="ECO:0000256" key="1">
    <source>
        <dbReference type="ARBA" id="ARBA00004123"/>
    </source>
</evidence>
<comment type="subcellular location">
    <subcellularLocation>
        <location evidence="2">Cytoplasm</location>
    </subcellularLocation>
    <subcellularLocation>
        <location evidence="1">Nucleus</location>
    </subcellularLocation>
</comment>
<dbReference type="PANTHER" id="PTHR44111">
    <property type="entry name" value="ELONGATOR COMPLEX PROTEIN 2"/>
    <property type="match status" value="1"/>
</dbReference>
<sequence>MKITNLYTSIAVNRSPFALDLGNNGLICYAAANSIAILDPNYDDSCKLLKIHAIHTNRVNTVKWIKKPGVDKENELISGSDDNLCVYLNIEDIEHPKKIILKGHTDSITSLDSIHVENALFIVTGSSDSTIRLWRINNLQEESIEAFQVIDLNRGICFSVKFVKLYNAGVLLAFTTDDDKIKFYGENENKVFEKIEELIGHEDWVRCLDFIKDDNGDLLLASSSQDSFIRLWKISPYNKNVELISKDIDEIQIEARTFTLNNHKFVLALESVLQGHENWVYSVHWNKSSTNTLQLLSSSMDRSMIIWTYDNDLCMWLEKVRVGEVGGNTLGFYGGKFNKNGNFIVGHGFQGSLHLWKKSNENDRIWEPAVMNSGHFREVKDIAWEPKGEFLLSASMDQTTRLHSYWTRDGKIRTYHEIARPQVHGYDMQCIAILSRYRFASGAEEKIVRSFQAPANFVENFRTLTRNLEKDVEGDTIANSNQKGAAVPSLGLSNKIVYEEDLLNPVNEEKKFKDEYPENYFVPILMKEPPTEEYLTQNTLWPEVQKLYGHGYELYALAANKSGTILASSCKATTLEHAEILLWNTSTWKIIQRLRSHKLTVTQIKFSSDGNRLLSVSRDRRWSLFENIPDGTNDVNFQLVSTTDKNNGIHERIIWCCDWTHDDKFFATGSRDGKVALWTKNSTCSESTLKDYSSLCSINISSDSITALCFACNIYNGNSYLLAIGFESGIIQLYSFNGKTCELLTSLNNSDAHHLTVNKLEFRPSENKIHLASCGNDHLVRIYEIEQ</sequence>
<evidence type="ECO:0000256" key="9">
    <source>
        <dbReference type="ARBA" id="ARBA00022737"/>
    </source>
</evidence>
<keyword evidence="8" id="KW-0819">tRNA processing</keyword>
<keyword evidence="6" id="KW-0963">Cytoplasm</keyword>
<dbReference type="SMART" id="SM00320">
    <property type="entry name" value="WD40"/>
    <property type="match status" value="12"/>
</dbReference>
<feature type="repeat" description="WD" evidence="11">
    <location>
        <begin position="372"/>
        <end position="402"/>
    </location>
</feature>
<dbReference type="Gene3D" id="2.130.10.10">
    <property type="entry name" value="YVTN repeat-like/Quinoprotein amine dehydrogenase"/>
    <property type="match status" value="5"/>
</dbReference>
<dbReference type="FunFam" id="2.130.10.10:FF:000400">
    <property type="entry name" value="Elongator acetyltransferase complex subunit 2"/>
    <property type="match status" value="1"/>
</dbReference>
<evidence type="ECO:0000256" key="6">
    <source>
        <dbReference type="ARBA" id="ARBA00022490"/>
    </source>
</evidence>
<name>A0A9N9RMG5_9DIPT</name>
<dbReference type="PROSITE" id="PS50294">
    <property type="entry name" value="WD_REPEATS_REGION"/>
    <property type="match status" value="2"/>
</dbReference>
<dbReference type="EMBL" id="OU895877">
    <property type="protein sequence ID" value="CAG9801066.1"/>
    <property type="molecule type" value="Genomic_DNA"/>
</dbReference>
<dbReference type="InterPro" id="IPR037289">
    <property type="entry name" value="Elp2"/>
</dbReference>
<proteinExistence type="inferred from homology"/>
<feature type="repeat" description="WD" evidence="11">
    <location>
        <begin position="650"/>
        <end position="678"/>
    </location>
</feature>
<comment type="pathway">
    <text evidence="3">tRNA modification; 5-methoxycarbonylmethyl-2-thiouridine-tRNA biosynthesis.</text>
</comment>
<dbReference type="PROSITE" id="PS50082">
    <property type="entry name" value="WD_REPEATS_2"/>
    <property type="match status" value="5"/>
</dbReference>
<dbReference type="PRINTS" id="PR00320">
    <property type="entry name" value="GPROTEINBRPT"/>
</dbReference>
<keyword evidence="9" id="KW-0677">Repeat</keyword>
<dbReference type="GO" id="GO:0005634">
    <property type="term" value="C:nucleus"/>
    <property type="evidence" value="ECO:0007669"/>
    <property type="project" value="UniProtKB-SubCell"/>
</dbReference>
<evidence type="ECO:0000256" key="10">
    <source>
        <dbReference type="ARBA" id="ARBA00023242"/>
    </source>
</evidence>
<feature type="repeat" description="WD" evidence="11">
    <location>
        <begin position="198"/>
        <end position="235"/>
    </location>
</feature>
<evidence type="ECO:0000256" key="8">
    <source>
        <dbReference type="ARBA" id="ARBA00022694"/>
    </source>
</evidence>
<evidence type="ECO:0000256" key="3">
    <source>
        <dbReference type="ARBA" id="ARBA00005043"/>
    </source>
</evidence>
<dbReference type="GO" id="GO:0005737">
    <property type="term" value="C:cytoplasm"/>
    <property type="evidence" value="ECO:0007669"/>
    <property type="project" value="UniProtKB-SubCell"/>
</dbReference>
<feature type="repeat" description="WD" evidence="11">
    <location>
        <begin position="273"/>
        <end position="307"/>
    </location>
</feature>
<evidence type="ECO:0000313" key="12">
    <source>
        <dbReference type="EMBL" id="CAG9801066.1"/>
    </source>
</evidence>
<dbReference type="OrthoDB" id="27911at2759"/>
<dbReference type="SUPFAM" id="SSF69304">
    <property type="entry name" value="Tricorn protease N-terminal domain"/>
    <property type="match status" value="1"/>
</dbReference>
<dbReference type="InterPro" id="IPR015943">
    <property type="entry name" value="WD40/YVTN_repeat-like_dom_sf"/>
</dbReference>
<reference evidence="12" key="1">
    <citation type="submission" date="2022-01" db="EMBL/GenBank/DDBJ databases">
        <authorList>
            <person name="King R."/>
        </authorList>
    </citation>
    <scope>NUCLEOTIDE SEQUENCE</scope>
</reference>
<comment type="similarity">
    <text evidence="4">Belongs to the WD repeat ELP2 family.</text>
</comment>
<feature type="repeat" description="WD" evidence="11">
    <location>
        <begin position="101"/>
        <end position="144"/>
    </location>
</feature>
<keyword evidence="7 11" id="KW-0853">WD repeat</keyword>
<evidence type="ECO:0000256" key="2">
    <source>
        <dbReference type="ARBA" id="ARBA00004496"/>
    </source>
</evidence>
<dbReference type="InterPro" id="IPR001680">
    <property type="entry name" value="WD40_rpt"/>
</dbReference>
<evidence type="ECO:0000256" key="11">
    <source>
        <dbReference type="PROSITE-ProRule" id="PRU00221"/>
    </source>
</evidence>
<dbReference type="InterPro" id="IPR020472">
    <property type="entry name" value="WD40_PAC1"/>
</dbReference>
<evidence type="ECO:0000256" key="4">
    <source>
        <dbReference type="ARBA" id="ARBA00005881"/>
    </source>
</evidence>
<dbReference type="GO" id="GO:0002098">
    <property type="term" value="P:tRNA wobble uridine modification"/>
    <property type="evidence" value="ECO:0007669"/>
    <property type="project" value="InterPro"/>
</dbReference>
<gene>
    <name evidence="12" type="ORF">CHIRRI_LOCUS4001</name>
</gene>
<organism evidence="12 13">
    <name type="scientific">Chironomus riparius</name>
    <dbReference type="NCBI Taxonomy" id="315576"/>
    <lineage>
        <taxon>Eukaryota</taxon>
        <taxon>Metazoa</taxon>
        <taxon>Ecdysozoa</taxon>
        <taxon>Arthropoda</taxon>
        <taxon>Hexapoda</taxon>
        <taxon>Insecta</taxon>
        <taxon>Pterygota</taxon>
        <taxon>Neoptera</taxon>
        <taxon>Endopterygota</taxon>
        <taxon>Diptera</taxon>
        <taxon>Nematocera</taxon>
        <taxon>Chironomoidea</taxon>
        <taxon>Chironomidae</taxon>
        <taxon>Chironominae</taxon>
        <taxon>Chironomus</taxon>
    </lineage>
</organism>
<keyword evidence="10" id="KW-0539">Nucleus</keyword>
<dbReference type="Proteomes" id="UP001153620">
    <property type="component" value="Chromosome 1"/>
</dbReference>
<evidence type="ECO:0000256" key="5">
    <source>
        <dbReference type="ARBA" id="ARBA00020267"/>
    </source>
</evidence>
<protein>
    <recommendedName>
        <fullName evidence="5">Elongator complex protein 2</fullName>
    </recommendedName>
</protein>
<dbReference type="InterPro" id="IPR036322">
    <property type="entry name" value="WD40_repeat_dom_sf"/>
</dbReference>
<evidence type="ECO:0000313" key="13">
    <source>
        <dbReference type="Proteomes" id="UP001153620"/>
    </source>
</evidence>
<dbReference type="SUPFAM" id="SSF50978">
    <property type="entry name" value="WD40 repeat-like"/>
    <property type="match status" value="2"/>
</dbReference>